<reference evidence="1 2" key="1">
    <citation type="submission" date="2024-08" db="EMBL/GenBank/DDBJ databases">
        <authorList>
            <person name="Ishaq N."/>
        </authorList>
    </citation>
    <scope>NUCLEOTIDE SEQUENCE [LARGE SCALE GENOMIC DNA]</scope>
    <source>
        <strain evidence="1 2">JCM 30400</strain>
    </source>
</reference>
<sequence>MHVNASLATLNLLKIEDRNAKQTGEIVVISIAIWKRPKFNQHLMDRIFDELDLDQSRDKVARIYERYGDYRTMAA</sequence>
<keyword evidence="2" id="KW-1185">Reference proteome</keyword>
<accession>A0ABV4NLT0</accession>
<dbReference type="EMBL" id="JBGMEL010000004">
    <property type="protein sequence ID" value="MFA0789978.1"/>
    <property type="molecule type" value="Genomic_DNA"/>
</dbReference>
<name>A0ABV4NLT0_9GAMM</name>
<evidence type="ECO:0000313" key="1">
    <source>
        <dbReference type="EMBL" id="MFA0789978.1"/>
    </source>
</evidence>
<comment type="caution">
    <text evidence="1">The sequence shown here is derived from an EMBL/GenBank/DDBJ whole genome shotgun (WGS) entry which is preliminary data.</text>
</comment>
<proteinExistence type="predicted"/>
<organism evidence="1 2">
    <name type="scientific">Microbulbifer echini</name>
    <dbReference type="NCBI Taxonomy" id="1529067"/>
    <lineage>
        <taxon>Bacteria</taxon>
        <taxon>Pseudomonadati</taxon>
        <taxon>Pseudomonadota</taxon>
        <taxon>Gammaproteobacteria</taxon>
        <taxon>Cellvibrionales</taxon>
        <taxon>Microbulbiferaceae</taxon>
        <taxon>Microbulbifer</taxon>
    </lineage>
</organism>
<gene>
    <name evidence="1" type="ORF">ACCI51_05420</name>
</gene>
<dbReference type="Proteomes" id="UP001569414">
    <property type="component" value="Unassembled WGS sequence"/>
</dbReference>
<protein>
    <submittedName>
        <fullName evidence="1">Uncharacterized protein</fullName>
    </submittedName>
</protein>
<evidence type="ECO:0000313" key="2">
    <source>
        <dbReference type="Proteomes" id="UP001569414"/>
    </source>
</evidence>
<dbReference type="RefSeq" id="WP_371842873.1">
    <property type="nucleotide sequence ID" value="NZ_JBGMEL010000004.1"/>
</dbReference>